<keyword evidence="1" id="KW-0812">Transmembrane</keyword>
<keyword evidence="3" id="KW-1185">Reference proteome</keyword>
<comment type="caution">
    <text evidence="2">The sequence shown here is derived from an EMBL/GenBank/DDBJ whole genome shotgun (WGS) entry which is preliminary data.</text>
</comment>
<organism evidence="2 3">
    <name type="scientific">Zancudomyces culisetae</name>
    <name type="common">Gut fungus</name>
    <name type="synonym">Smittium culisetae</name>
    <dbReference type="NCBI Taxonomy" id="1213189"/>
    <lineage>
        <taxon>Eukaryota</taxon>
        <taxon>Fungi</taxon>
        <taxon>Fungi incertae sedis</taxon>
        <taxon>Zoopagomycota</taxon>
        <taxon>Kickxellomycotina</taxon>
        <taxon>Harpellomycetes</taxon>
        <taxon>Harpellales</taxon>
        <taxon>Legeriomycetaceae</taxon>
        <taxon>Zancudomyces</taxon>
    </lineage>
</organism>
<name>A0A1R1PVK5_ZANCU</name>
<dbReference type="InterPro" id="IPR024338">
    <property type="entry name" value="MID1/Yam8"/>
</dbReference>
<dbReference type="GO" id="GO:0005262">
    <property type="term" value="F:calcium channel activity"/>
    <property type="evidence" value="ECO:0007669"/>
    <property type="project" value="InterPro"/>
</dbReference>
<dbReference type="EMBL" id="LSSK01000131">
    <property type="protein sequence ID" value="OMH84912.1"/>
    <property type="molecule type" value="Genomic_DNA"/>
</dbReference>
<evidence type="ECO:0000313" key="2">
    <source>
        <dbReference type="EMBL" id="OMH84912.1"/>
    </source>
</evidence>
<sequence>MCSRENGNKGAFKPQFDGVDLTGGIFNRTINVIKECIRGNEYLSKFNVTFIHTVGLEKATSYQLMSVTPSIVNNKFKEVQFSKEFKTSIGDQCRVVYKVPGCSDLVNTAPCPLHLRSTYPAFDRPITSSQTLDFSKAIQLSLFYSTDVLKYQDKLLDALASANCENRIYSSIATCDDCEKDYNNWLCAVNIPVCMDVETTYFSQEGLGWLKDSGNIFYNSLNVALDTIDVKPVGNTTNKSQRADMALPSLNEKVNENIVGSQKKRADVLVANIKDRINKDTIAFQKATSMGLENPSVCVGTSCSFNFTGEYYNFLKPCIEVCYRVTKACPPYLGFRCPTTKYFNTLTSSYGFDLYIGSDTTYYSVNMGPPLKRAKAMSAASRGTNITTFLDLFQKEAIAYMLKNGLDPSDSKYAPIMNKKALLTIFRISDFKVSIQGSGTCNHPTYIKKLDHDNFTSAVPVQPKSSFLTFLGMLALTLVLAYIIKIVFYIPE</sequence>
<dbReference type="Pfam" id="PF12929">
    <property type="entry name" value="Mid1"/>
    <property type="match status" value="2"/>
</dbReference>
<keyword evidence="1" id="KW-0472">Membrane</keyword>
<reference evidence="3" key="1">
    <citation type="submission" date="2017-01" db="EMBL/GenBank/DDBJ databases">
        <authorList>
            <person name="Wang Y."/>
            <person name="White M."/>
            <person name="Kvist S."/>
            <person name="Moncalvo J.-M."/>
        </authorList>
    </citation>
    <scope>NUCLEOTIDE SEQUENCE [LARGE SCALE GENOMIC DNA]</scope>
    <source>
        <strain evidence="3">COL-18-3</strain>
    </source>
</reference>
<protein>
    <recommendedName>
        <fullName evidence="4">Stretch-activated cation channel MID1</fullName>
    </recommendedName>
</protein>
<evidence type="ECO:0008006" key="4">
    <source>
        <dbReference type="Google" id="ProtNLM"/>
    </source>
</evidence>
<evidence type="ECO:0000256" key="1">
    <source>
        <dbReference type="SAM" id="Phobius"/>
    </source>
</evidence>
<feature type="transmembrane region" description="Helical" evidence="1">
    <location>
        <begin position="467"/>
        <end position="490"/>
    </location>
</feature>
<accession>A0A1R1PVK5</accession>
<dbReference type="PANTHER" id="PTHR39142">
    <property type="entry name" value="MID1P"/>
    <property type="match status" value="1"/>
</dbReference>
<dbReference type="GO" id="GO:0098703">
    <property type="term" value="P:calcium ion import across plasma membrane"/>
    <property type="evidence" value="ECO:0007669"/>
    <property type="project" value="InterPro"/>
</dbReference>
<dbReference type="Proteomes" id="UP000188320">
    <property type="component" value="Unassembled WGS sequence"/>
</dbReference>
<dbReference type="PANTHER" id="PTHR39142:SF1">
    <property type="entry name" value="AEL197CP"/>
    <property type="match status" value="1"/>
</dbReference>
<dbReference type="AlphaFoldDB" id="A0A1R1PVK5"/>
<dbReference type="OrthoDB" id="5405745at2759"/>
<gene>
    <name evidence="2" type="ORF">AX774_g1549</name>
</gene>
<keyword evidence="1" id="KW-1133">Transmembrane helix</keyword>
<evidence type="ECO:0000313" key="3">
    <source>
        <dbReference type="Proteomes" id="UP000188320"/>
    </source>
</evidence>
<proteinExistence type="predicted"/>